<evidence type="ECO:0000256" key="2">
    <source>
        <dbReference type="SAM" id="MobiDB-lite"/>
    </source>
</evidence>
<sequence length="255" mass="27894">MPFFDSEGNEIQIGAETPEVKSLLEQAVKEATSGLAANKDEILGEKKALQEKLDEMQKTWGSYDPEMVKTIMTRLENDEEAKLLAEGKTDEVFERRAERLKADHAKQIEAYEKKVAELQQGYEMAGERVKRLTVEGGIRQAASELGVVPSAFEDALHRAMSVFSVDEEGKLHAAEPDGGTIYGKDGQPISPAEWLESMKEKAPHWFPAPQGGGAGGGRDRSGSFTISRADARDVQKYRAAKEAAEKAGSQLQIVG</sequence>
<reference evidence="3 4" key="1">
    <citation type="submission" date="2017-02" db="EMBL/GenBank/DDBJ databases">
        <title>A novel roseosiphophage isolated from the oligotrophic South China Sea.</title>
        <authorList>
            <person name="Yang Y."/>
            <person name="Cai L."/>
            <person name="Zhang R."/>
        </authorList>
    </citation>
    <scope>NUCLEOTIDE SEQUENCE [LARGE SCALE GENOMIC DNA]</scope>
</reference>
<feature type="region of interest" description="Disordered" evidence="2">
    <location>
        <begin position="203"/>
        <end position="228"/>
    </location>
</feature>
<dbReference type="Proteomes" id="UP000224401">
    <property type="component" value="Segment"/>
</dbReference>
<accession>A0A1V0DY60</accession>
<dbReference type="OrthoDB" id="27902at10239"/>
<keyword evidence="1" id="KW-0175">Coiled coil</keyword>
<feature type="coiled-coil region" evidence="1">
    <location>
        <begin position="94"/>
        <end position="128"/>
    </location>
</feature>
<gene>
    <name evidence="3" type="ORF">vBDshSR5C_50</name>
</gene>
<protein>
    <recommendedName>
        <fullName evidence="5">Phage protein</fullName>
    </recommendedName>
</protein>
<evidence type="ECO:0008006" key="5">
    <source>
        <dbReference type="Google" id="ProtNLM"/>
    </source>
</evidence>
<keyword evidence="4" id="KW-1185">Reference proteome</keyword>
<evidence type="ECO:0000313" key="4">
    <source>
        <dbReference type="Proteomes" id="UP000224401"/>
    </source>
</evidence>
<dbReference type="EMBL" id="KY606587">
    <property type="protein sequence ID" value="ARB06104.1"/>
    <property type="molecule type" value="Genomic_DNA"/>
</dbReference>
<evidence type="ECO:0000313" key="3">
    <source>
        <dbReference type="EMBL" id="ARB06104.1"/>
    </source>
</evidence>
<evidence type="ECO:0000256" key="1">
    <source>
        <dbReference type="SAM" id="Coils"/>
    </source>
</evidence>
<name>A0A1V0DY60_9CAUD</name>
<proteinExistence type="predicted"/>
<organism evidence="3 4">
    <name type="scientific">Dinoroseobacter phage vB_DshS-R5C</name>
    <dbReference type="NCBI Taxonomy" id="1965368"/>
    <lineage>
        <taxon>Viruses</taxon>
        <taxon>Duplodnaviria</taxon>
        <taxon>Heunggongvirae</taxon>
        <taxon>Uroviricota</taxon>
        <taxon>Caudoviricetes</taxon>
        <taxon>Nanhaivirus</taxon>
        <taxon>Nanhaivirus D5C</taxon>
    </lineage>
</organism>